<keyword evidence="5" id="KW-0256">Endoplasmic reticulum</keyword>
<feature type="transmembrane region" description="Helical" evidence="9">
    <location>
        <begin position="209"/>
        <end position="233"/>
    </location>
</feature>
<dbReference type="SMART" id="SM00730">
    <property type="entry name" value="PSN"/>
    <property type="match status" value="1"/>
</dbReference>
<feature type="transmembrane region" description="Helical" evidence="9">
    <location>
        <begin position="143"/>
        <end position="161"/>
    </location>
</feature>
<name>A0ABQ0DV24_9EUKA</name>
<keyword evidence="7 9" id="KW-0472">Membrane</keyword>
<organism evidence="10 11">
    <name type="scientific">Entamoeba nuttalli</name>
    <dbReference type="NCBI Taxonomy" id="412467"/>
    <lineage>
        <taxon>Eukaryota</taxon>
        <taxon>Amoebozoa</taxon>
        <taxon>Evosea</taxon>
        <taxon>Archamoebae</taxon>
        <taxon>Mastigamoebida</taxon>
        <taxon>Entamoebidae</taxon>
        <taxon>Entamoeba</taxon>
    </lineage>
</organism>
<keyword evidence="6 9" id="KW-1133">Transmembrane helix</keyword>
<feature type="compositionally biased region" description="Acidic residues" evidence="8">
    <location>
        <begin position="307"/>
        <end position="331"/>
    </location>
</feature>
<gene>
    <name evidence="10" type="ORF">ENUP19_0303G0012</name>
</gene>
<feature type="region of interest" description="Disordered" evidence="8">
    <location>
        <begin position="301"/>
        <end position="331"/>
    </location>
</feature>
<dbReference type="InterPro" id="IPR006639">
    <property type="entry name" value="Preselin/SPP"/>
</dbReference>
<dbReference type="PANTHER" id="PTHR12174">
    <property type="entry name" value="SIGNAL PEPTIDE PEPTIDASE"/>
    <property type="match status" value="1"/>
</dbReference>
<evidence type="ECO:0000313" key="11">
    <source>
        <dbReference type="Proteomes" id="UP001628156"/>
    </source>
</evidence>
<feature type="transmembrane region" description="Helical" evidence="9">
    <location>
        <begin position="168"/>
        <end position="189"/>
    </location>
</feature>
<evidence type="ECO:0000256" key="9">
    <source>
        <dbReference type="SAM" id="Phobius"/>
    </source>
</evidence>
<feature type="transmembrane region" description="Helical" evidence="9">
    <location>
        <begin position="274"/>
        <end position="291"/>
    </location>
</feature>
<reference evidence="10 11" key="1">
    <citation type="journal article" date="2019" name="PLoS Negl. Trop. Dis.">
        <title>Whole genome sequencing of Entamoeba nuttalli reveals mammalian host-related molecular signatures and a novel octapeptide-repeat surface protein.</title>
        <authorList>
            <person name="Tanaka M."/>
            <person name="Makiuchi T."/>
            <person name="Komiyama T."/>
            <person name="Shiina T."/>
            <person name="Osaki K."/>
            <person name="Tachibana H."/>
        </authorList>
    </citation>
    <scope>NUCLEOTIDE SEQUENCE [LARGE SCALE GENOMIC DNA]</scope>
    <source>
        <strain evidence="10 11">P19-061405</strain>
    </source>
</reference>
<accession>A0ABQ0DV24</accession>
<evidence type="ECO:0000256" key="7">
    <source>
        <dbReference type="ARBA" id="ARBA00023136"/>
    </source>
</evidence>
<evidence type="ECO:0000256" key="5">
    <source>
        <dbReference type="ARBA" id="ARBA00022824"/>
    </source>
</evidence>
<comment type="similarity">
    <text evidence="2">Belongs to the peptidase A22B family.</text>
</comment>
<evidence type="ECO:0000313" key="10">
    <source>
        <dbReference type="EMBL" id="GAB1226709.1"/>
    </source>
</evidence>
<feature type="transmembrane region" description="Helical" evidence="9">
    <location>
        <begin position="6"/>
        <end position="25"/>
    </location>
</feature>
<keyword evidence="3 9" id="KW-0812">Transmembrane</keyword>
<dbReference type="PANTHER" id="PTHR12174:SF23">
    <property type="entry name" value="MINOR HISTOCOMPATIBILITY ANTIGEN H13"/>
    <property type="match status" value="1"/>
</dbReference>
<evidence type="ECO:0000256" key="4">
    <source>
        <dbReference type="ARBA" id="ARBA00022801"/>
    </source>
</evidence>
<evidence type="ECO:0000256" key="6">
    <source>
        <dbReference type="ARBA" id="ARBA00022989"/>
    </source>
</evidence>
<dbReference type="EMBL" id="BAAFRS010000303">
    <property type="protein sequence ID" value="GAB1226709.1"/>
    <property type="molecule type" value="Genomic_DNA"/>
</dbReference>
<evidence type="ECO:0008006" key="12">
    <source>
        <dbReference type="Google" id="ProtNLM"/>
    </source>
</evidence>
<keyword evidence="4" id="KW-0378">Hydrolase</keyword>
<keyword evidence="11" id="KW-1185">Reference proteome</keyword>
<feature type="transmembrane region" description="Helical" evidence="9">
    <location>
        <begin position="73"/>
        <end position="95"/>
    </location>
</feature>
<feature type="transmembrane region" description="Helical" evidence="9">
    <location>
        <begin position="46"/>
        <end position="67"/>
    </location>
</feature>
<sequence>MPSFYQLVSSVGLFVTPILPLVLGAQRAEKAVREKLTESMDLKNAMSMPVIGSIVLFGLYVVIKFISADYLQYLLTLYFMFIGAVGINEFFSFIFEKYASPEKFFITIPFINSKIETSKSEILGTGVGFIFSLLWVITRHWILNNLLAFCLTVVAIGELTAPSFKIAAIMLIALFCYDIFWVFGSEVMLTVATHVDGPIKFIFPKDGNFIFTQQVSLLGLGDIAIPGIFIALMKRVDTSFNNKSQYFMVSMISYFIGLLITFIVMHTFAFGQPALLYLVPALLIGTISYALSRNELKQVYDYHDPTDEKEDTSEEEEERSEEEEERSEEED</sequence>
<feature type="transmembrane region" description="Helical" evidence="9">
    <location>
        <begin position="245"/>
        <end position="268"/>
    </location>
</feature>
<evidence type="ECO:0000256" key="1">
    <source>
        <dbReference type="ARBA" id="ARBA00004477"/>
    </source>
</evidence>
<comment type="caution">
    <text evidence="10">The sequence shown here is derived from an EMBL/GenBank/DDBJ whole genome shotgun (WGS) entry which is preliminary data.</text>
</comment>
<evidence type="ECO:0000256" key="3">
    <source>
        <dbReference type="ARBA" id="ARBA00022692"/>
    </source>
</evidence>
<proteinExistence type="inferred from homology"/>
<protein>
    <recommendedName>
        <fullName evidence="12">Signal peptidase</fullName>
    </recommendedName>
</protein>
<evidence type="ECO:0000256" key="8">
    <source>
        <dbReference type="SAM" id="MobiDB-lite"/>
    </source>
</evidence>
<dbReference type="Pfam" id="PF04258">
    <property type="entry name" value="Peptidase_A22B"/>
    <property type="match status" value="1"/>
</dbReference>
<dbReference type="Proteomes" id="UP001628156">
    <property type="component" value="Unassembled WGS sequence"/>
</dbReference>
<comment type="subcellular location">
    <subcellularLocation>
        <location evidence="1">Endoplasmic reticulum membrane</location>
        <topology evidence="1">Multi-pass membrane protein</topology>
    </subcellularLocation>
</comment>
<dbReference type="InterPro" id="IPR007369">
    <property type="entry name" value="Peptidase_A22B_SPP"/>
</dbReference>
<evidence type="ECO:0000256" key="2">
    <source>
        <dbReference type="ARBA" id="ARBA00006859"/>
    </source>
</evidence>